<organism evidence="2 3">
    <name type="scientific">Eumeta variegata</name>
    <name type="common">Bagworm moth</name>
    <name type="synonym">Eumeta japonica</name>
    <dbReference type="NCBI Taxonomy" id="151549"/>
    <lineage>
        <taxon>Eukaryota</taxon>
        <taxon>Metazoa</taxon>
        <taxon>Ecdysozoa</taxon>
        <taxon>Arthropoda</taxon>
        <taxon>Hexapoda</taxon>
        <taxon>Insecta</taxon>
        <taxon>Pterygota</taxon>
        <taxon>Neoptera</taxon>
        <taxon>Endopterygota</taxon>
        <taxon>Lepidoptera</taxon>
        <taxon>Glossata</taxon>
        <taxon>Ditrysia</taxon>
        <taxon>Tineoidea</taxon>
        <taxon>Psychidae</taxon>
        <taxon>Oiketicinae</taxon>
        <taxon>Eumeta</taxon>
    </lineage>
</organism>
<proteinExistence type="predicted"/>
<keyword evidence="3" id="KW-1185">Reference proteome</keyword>
<dbReference type="PANTHER" id="PTHR46953:SF1">
    <property type="entry name" value="G-PROTEIN COUPLED RECEPTOR MTH-LIKE 1-RELATED"/>
    <property type="match status" value="1"/>
</dbReference>
<gene>
    <name evidence="2" type="primary">mth2</name>
    <name evidence="2" type="ORF">EVAR_49085_1</name>
</gene>
<sequence length="274" mass="31212">MTITVDLLDLCFSNFYIYTLCYPDILDVFIELTQQGRIYRMAFWASAQGPVDSRRPRLSQDGNLYIELPTSIPPWTVRTPDEYCLDTFVTEEDGVNKTRLDALVCFASQTEDSNYVISISCMLISCFFILLTVGVYSWLPELRNLHGRVLTAYLLSLFVGFTFLATMQLLITLHQITTDMCLMFNVAKELPERATMSNIMGLHHLLFAAGRFLLVECDVLRHLVDLQVQHISSVPKDEYFGHVRVGKICTDASCDSSRPIDLVMKLRVAQRAVK</sequence>
<dbReference type="EMBL" id="BGZK01001628">
    <property type="protein sequence ID" value="GBP83594.1"/>
    <property type="molecule type" value="Genomic_DNA"/>
</dbReference>
<reference evidence="2 3" key="1">
    <citation type="journal article" date="2019" name="Commun. Biol.">
        <title>The bagworm genome reveals a unique fibroin gene that provides high tensile strength.</title>
        <authorList>
            <person name="Kono N."/>
            <person name="Nakamura H."/>
            <person name="Ohtoshi R."/>
            <person name="Tomita M."/>
            <person name="Numata K."/>
            <person name="Arakawa K."/>
        </authorList>
    </citation>
    <scope>NUCLEOTIDE SEQUENCE [LARGE SCALE GENOMIC DNA]</scope>
</reference>
<keyword evidence="1" id="KW-0812">Transmembrane</keyword>
<feature type="transmembrane region" description="Helical" evidence="1">
    <location>
        <begin position="151"/>
        <end position="171"/>
    </location>
</feature>
<dbReference type="PANTHER" id="PTHR46953">
    <property type="entry name" value="G-PROTEIN COUPLED RECEPTOR MTH-LIKE 1-RELATED"/>
    <property type="match status" value="1"/>
</dbReference>
<comment type="caution">
    <text evidence="2">The sequence shown here is derived from an EMBL/GenBank/DDBJ whole genome shotgun (WGS) entry which is preliminary data.</text>
</comment>
<name>A0A4C1Z917_EUMVA</name>
<dbReference type="OrthoDB" id="6134459at2759"/>
<evidence type="ECO:0000313" key="3">
    <source>
        <dbReference type="Proteomes" id="UP000299102"/>
    </source>
</evidence>
<feature type="transmembrane region" description="Helical" evidence="1">
    <location>
        <begin position="115"/>
        <end position="139"/>
    </location>
</feature>
<evidence type="ECO:0000313" key="2">
    <source>
        <dbReference type="EMBL" id="GBP83594.1"/>
    </source>
</evidence>
<keyword evidence="1" id="KW-1133">Transmembrane helix</keyword>
<evidence type="ECO:0000256" key="1">
    <source>
        <dbReference type="SAM" id="Phobius"/>
    </source>
</evidence>
<dbReference type="AlphaFoldDB" id="A0A4C1Z917"/>
<protein>
    <submittedName>
        <fullName evidence="2">G-protein coupled receptor Mth2</fullName>
    </submittedName>
</protein>
<keyword evidence="1" id="KW-0472">Membrane</keyword>
<dbReference type="Proteomes" id="UP000299102">
    <property type="component" value="Unassembled WGS sequence"/>
</dbReference>
<dbReference type="Gene3D" id="1.20.1070.10">
    <property type="entry name" value="Rhodopsin 7-helix transmembrane proteins"/>
    <property type="match status" value="1"/>
</dbReference>
<dbReference type="InterPro" id="IPR052808">
    <property type="entry name" value="GPCR_Mth-like"/>
</dbReference>
<keyword evidence="2" id="KW-0675">Receptor</keyword>
<accession>A0A4C1Z917</accession>